<dbReference type="GO" id="GO:0005829">
    <property type="term" value="C:cytosol"/>
    <property type="evidence" value="ECO:0007669"/>
    <property type="project" value="TreeGrafter"/>
</dbReference>
<proteinExistence type="inferred from homology"/>
<accession>A0AAE1QEZ4</accession>
<evidence type="ECO:0000313" key="3">
    <source>
        <dbReference type="EMBL" id="KAK4325456.1"/>
    </source>
</evidence>
<evidence type="ECO:0000256" key="1">
    <source>
        <dbReference type="ARBA" id="ARBA00006823"/>
    </source>
</evidence>
<dbReference type="SUPFAM" id="SSF48371">
    <property type="entry name" value="ARM repeat"/>
    <property type="match status" value="1"/>
</dbReference>
<name>A0AAE1QEZ4_9EUCA</name>
<reference evidence="3" key="1">
    <citation type="submission" date="2023-11" db="EMBL/GenBank/DDBJ databases">
        <title>Genome assemblies of two species of porcelain crab, Petrolisthes cinctipes and Petrolisthes manimaculis (Anomura: Porcellanidae).</title>
        <authorList>
            <person name="Angst P."/>
        </authorList>
    </citation>
    <scope>NUCLEOTIDE SEQUENCE</scope>
    <source>
        <strain evidence="3">PB745_02</strain>
        <tissue evidence="3">Gill</tissue>
    </source>
</reference>
<dbReference type="InterPro" id="IPR019538">
    <property type="entry name" value="PSMD5"/>
</dbReference>
<dbReference type="InterPro" id="IPR016024">
    <property type="entry name" value="ARM-type_fold"/>
</dbReference>
<organism evidence="3 4">
    <name type="scientific">Petrolisthes manimaculis</name>
    <dbReference type="NCBI Taxonomy" id="1843537"/>
    <lineage>
        <taxon>Eukaryota</taxon>
        <taxon>Metazoa</taxon>
        <taxon>Ecdysozoa</taxon>
        <taxon>Arthropoda</taxon>
        <taxon>Crustacea</taxon>
        <taxon>Multicrustacea</taxon>
        <taxon>Malacostraca</taxon>
        <taxon>Eumalacostraca</taxon>
        <taxon>Eucarida</taxon>
        <taxon>Decapoda</taxon>
        <taxon>Pleocyemata</taxon>
        <taxon>Anomura</taxon>
        <taxon>Galatheoidea</taxon>
        <taxon>Porcellanidae</taxon>
        <taxon>Petrolisthes</taxon>
    </lineage>
</organism>
<dbReference type="Proteomes" id="UP001292094">
    <property type="component" value="Unassembled WGS sequence"/>
</dbReference>
<dbReference type="GO" id="GO:0043248">
    <property type="term" value="P:proteasome assembly"/>
    <property type="evidence" value="ECO:0007669"/>
    <property type="project" value="InterPro"/>
</dbReference>
<protein>
    <recommendedName>
        <fullName evidence="2">26S proteasome non-ATPase regulatory subunit 5</fullName>
    </recommendedName>
</protein>
<dbReference type="Gene3D" id="1.25.10.10">
    <property type="entry name" value="Leucine-rich Repeat Variant"/>
    <property type="match status" value="2"/>
</dbReference>
<evidence type="ECO:0000256" key="2">
    <source>
        <dbReference type="ARBA" id="ARBA00014933"/>
    </source>
</evidence>
<dbReference type="EMBL" id="JAWZYT010000278">
    <property type="protein sequence ID" value="KAK4325455.1"/>
    <property type="molecule type" value="Genomic_DNA"/>
</dbReference>
<evidence type="ECO:0000313" key="4">
    <source>
        <dbReference type="Proteomes" id="UP001292094"/>
    </source>
</evidence>
<dbReference type="Pfam" id="PF10508">
    <property type="entry name" value="Proteasom_PSMB"/>
    <property type="match status" value="1"/>
</dbReference>
<sequence length="517" mass="56402">MSNSKVTQVIRLLGELNLSEDPKRQLLDLKSTLFTLPATGMEGLHTNVQLDPLFDSFNSSDGFDSSDGEQVELAVEVMGHLLPHVSPQEVVERFNGELLRGLQHPHEKVRSLVLKQVLQCAETEAGVASVRSHHNLLIAVIRSLGDKSLGVVKVGNNTLVALCRQNNGLNAVFSNESITVLEEVMARSDSCRFNVYEFIVCVCLLGETALSVASNSGLLDRLIAEVTTGDILTQLNALELLTPLALNPGGMSLLDRGGVIAKLQYLLSLAETDPMAALLMPGLIKFFGNVGAVRPWQLVEQYGSVLVLVLKLAAGSLNLGDPTLQSVAIQTVAHIGSSHDGKLALSKCRSEMDGVMEVLGSTLRTGRSEQRVAALEALTQLLTLQESNMSEEVARLLETWWAGLDGVNMEKVMEVTQQPFSDLHCAALGLINTLTNLPWGQHLIHNEPGMVEYLLDRSTESDKAGKEAKWTVVESLVKSPSSPHVFEEEQLTRLERYYRQGPFYVEAQVEVALEGHN</sequence>
<keyword evidence="4" id="KW-1185">Reference proteome</keyword>
<comment type="caution">
    <text evidence="3">The sequence shown here is derived from an EMBL/GenBank/DDBJ whole genome shotgun (WGS) entry which is preliminary data.</text>
</comment>
<dbReference type="AlphaFoldDB" id="A0AAE1QEZ4"/>
<dbReference type="InterPro" id="IPR011989">
    <property type="entry name" value="ARM-like"/>
</dbReference>
<dbReference type="EMBL" id="JAWZYT010000278">
    <property type="protein sequence ID" value="KAK4325456.1"/>
    <property type="molecule type" value="Genomic_DNA"/>
</dbReference>
<dbReference type="PANTHER" id="PTHR13554:SF10">
    <property type="entry name" value="26S PROTEASOME NON-ATPASE REGULATORY SUBUNIT 5"/>
    <property type="match status" value="1"/>
</dbReference>
<comment type="similarity">
    <text evidence="1">Belongs to the proteasome subunit S5B/HSM3 family.</text>
</comment>
<gene>
    <name evidence="3" type="ORF">Pmani_003981</name>
</gene>
<dbReference type="PANTHER" id="PTHR13554">
    <property type="entry name" value="26S PROTEASOME NON-ATPASE REGULATORY SUBUNIT 5-RELATED"/>
    <property type="match status" value="1"/>
</dbReference>